<reference evidence="8" key="1">
    <citation type="journal article" date="2015" name="Nature">
        <title>Complex archaea that bridge the gap between prokaryotes and eukaryotes.</title>
        <authorList>
            <person name="Spang A."/>
            <person name="Saw J.H."/>
            <person name="Jorgensen S.L."/>
            <person name="Zaremba-Niedzwiedzka K."/>
            <person name="Martijn J."/>
            <person name="Lind A.E."/>
            <person name="van Eijk R."/>
            <person name="Schleper C."/>
            <person name="Guy L."/>
            <person name="Ettema T.J."/>
        </authorList>
    </citation>
    <scope>NUCLEOTIDE SEQUENCE</scope>
</reference>
<dbReference type="SFLD" id="SFLDS00029">
    <property type="entry name" value="Radical_SAM"/>
    <property type="match status" value="1"/>
</dbReference>
<dbReference type="InterPro" id="IPR006638">
    <property type="entry name" value="Elp3/MiaA/NifB-like_rSAM"/>
</dbReference>
<dbReference type="GO" id="GO:0051539">
    <property type="term" value="F:4 iron, 4 sulfur cluster binding"/>
    <property type="evidence" value="ECO:0007669"/>
    <property type="project" value="UniProtKB-KW"/>
</dbReference>
<dbReference type="InterPro" id="IPR007197">
    <property type="entry name" value="rSAM"/>
</dbReference>
<gene>
    <name evidence="8" type="ORF">LCGC14_0934290</name>
</gene>
<accession>A0A0F9P837</accession>
<organism evidence="8">
    <name type="scientific">marine sediment metagenome</name>
    <dbReference type="NCBI Taxonomy" id="412755"/>
    <lineage>
        <taxon>unclassified sequences</taxon>
        <taxon>metagenomes</taxon>
        <taxon>ecological metagenomes</taxon>
    </lineage>
</organism>
<dbReference type="Gene3D" id="3.20.20.70">
    <property type="entry name" value="Aldolase class I"/>
    <property type="match status" value="1"/>
</dbReference>
<dbReference type="GO" id="GO:0046872">
    <property type="term" value="F:metal ion binding"/>
    <property type="evidence" value="ECO:0007669"/>
    <property type="project" value="UniProtKB-KW"/>
</dbReference>
<feature type="domain" description="Radical SAM core" evidence="7">
    <location>
        <begin position="123"/>
        <end position="355"/>
    </location>
</feature>
<dbReference type="NCBIfam" id="NF045502">
    <property type="entry name" value="variant_rSAM"/>
    <property type="match status" value="1"/>
</dbReference>
<dbReference type="Pfam" id="PF04055">
    <property type="entry name" value="Radical_SAM"/>
    <property type="match status" value="1"/>
</dbReference>
<dbReference type="InterPro" id="IPR058240">
    <property type="entry name" value="rSAM_sf"/>
</dbReference>
<dbReference type="EMBL" id="LAZR01003230">
    <property type="protein sequence ID" value="KKN20557.1"/>
    <property type="molecule type" value="Genomic_DNA"/>
</dbReference>
<dbReference type="InterPro" id="IPR034405">
    <property type="entry name" value="F420"/>
</dbReference>
<evidence type="ECO:0000256" key="6">
    <source>
        <dbReference type="ARBA" id="ARBA00023014"/>
    </source>
</evidence>
<dbReference type="SUPFAM" id="SSF102114">
    <property type="entry name" value="Radical SAM enzymes"/>
    <property type="match status" value="1"/>
</dbReference>
<dbReference type="CDD" id="cd01335">
    <property type="entry name" value="Radical_SAM"/>
    <property type="match status" value="1"/>
</dbReference>
<name>A0A0F9P837_9ZZZZ</name>
<comment type="cofactor">
    <cofactor evidence="1">
        <name>[4Fe-4S] cluster</name>
        <dbReference type="ChEBI" id="CHEBI:49883"/>
    </cofactor>
</comment>
<sequence>MIDIHQAFKIKTELLCKGLYLNPELIGHYKKQGLDIDYGRKGGAGPSGGRYFLLEDETTYANVALWNKPDMTNLFLKENKDEYFEVIDNNTNTFYAKLKLIQHPTFYDPKFKTSDGTPMKKIALVHGTDCLSSTIYQKCVYWGCGEACTFCGIETSLQNDTTILEKNATQMSEVITAAKKEGRCNHMTLTSGTDENIDKGAKRYIEMLKKVKKNHPDIPIHVQIEALENLEYIDKLKKAGADTIGIHIEVLDEKLRKDITPGKSHLPYKLFEENWERAIQVFGKNQVSSYILTGFGEDKNGFLNDVEKIVSIGVIPYITPVRASPGRKGTSRVDYKELMDIYIKAAEIMKQYGVNPLKNKAGCVRCGDCSSLKEAYLTI</sequence>
<keyword evidence="3" id="KW-0949">S-adenosyl-L-methionine</keyword>
<dbReference type="SMART" id="SM00729">
    <property type="entry name" value="Elp3"/>
    <property type="match status" value="1"/>
</dbReference>
<dbReference type="PANTHER" id="PTHR43076:SF1">
    <property type="entry name" value="LIPOYL SYNTHASE 2"/>
    <property type="match status" value="1"/>
</dbReference>
<proteinExistence type="predicted"/>
<evidence type="ECO:0000256" key="4">
    <source>
        <dbReference type="ARBA" id="ARBA00022723"/>
    </source>
</evidence>
<keyword evidence="6" id="KW-0411">Iron-sulfur</keyword>
<evidence type="ECO:0000259" key="7">
    <source>
        <dbReference type="PROSITE" id="PS51918"/>
    </source>
</evidence>
<comment type="caution">
    <text evidence="8">The sequence shown here is derived from an EMBL/GenBank/DDBJ whole genome shotgun (WGS) entry which is preliminary data.</text>
</comment>
<dbReference type="PROSITE" id="PS51918">
    <property type="entry name" value="RADICAL_SAM"/>
    <property type="match status" value="1"/>
</dbReference>
<protein>
    <recommendedName>
        <fullName evidence="7">Radical SAM core domain-containing protein</fullName>
    </recommendedName>
</protein>
<keyword evidence="5" id="KW-0408">Iron</keyword>
<dbReference type="InterPro" id="IPR013785">
    <property type="entry name" value="Aldolase_TIM"/>
</dbReference>
<evidence type="ECO:0000256" key="5">
    <source>
        <dbReference type="ARBA" id="ARBA00023004"/>
    </source>
</evidence>
<evidence type="ECO:0000313" key="8">
    <source>
        <dbReference type="EMBL" id="KKN20557.1"/>
    </source>
</evidence>
<dbReference type="SFLD" id="SFLDG01107">
    <property type="entry name" value="Uncharacterised_Radical_SAM_Su"/>
    <property type="match status" value="1"/>
</dbReference>
<evidence type="ECO:0000256" key="3">
    <source>
        <dbReference type="ARBA" id="ARBA00022691"/>
    </source>
</evidence>
<evidence type="ECO:0000256" key="2">
    <source>
        <dbReference type="ARBA" id="ARBA00022485"/>
    </source>
</evidence>
<dbReference type="GO" id="GO:0044689">
    <property type="term" value="F:7,8-didemethyl-8-hydroxy-5-deazariboflavin synthase activity"/>
    <property type="evidence" value="ECO:0007669"/>
    <property type="project" value="TreeGrafter"/>
</dbReference>
<keyword evidence="2" id="KW-0004">4Fe-4S</keyword>
<dbReference type="AlphaFoldDB" id="A0A0F9P837"/>
<evidence type="ECO:0000256" key="1">
    <source>
        <dbReference type="ARBA" id="ARBA00001966"/>
    </source>
</evidence>
<dbReference type="PANTHER" id="PTHR43076">
    <property type="entry name" value="FO SYNTHASE (COFH)"/>
    <property type="match status" value="1"/>
</dbReference>
<dbReference type="InterPro" id="IPR016779">
    <property type="entry name" value="rSAM_MSMEG0568"/>
</dbReference>
<keyword evidence="4" id="KW-0479">Metal-binding</keyword>